<keyword evidence="2" id="KW-0012">Acyltransferase</keyword>
<dbReference type="GO" id="GO:0016747">
    <property type="term" value="F:acyltransferase activity, transferring groups other than amino-acyl groups"/>
    <property type="evidence" value="ECO:0007669"/>
    <property type="project" value="InterPro"/>
</dbReference>
<dbReference type="EMBL" id="AOFT01000003">
    <property type="protein sequence ID" value="EMR07250.1"/>
    <property type="molecule type" value="Genomic_DNA"/>
</dbReference>
<dbReference type="PIRSF" id="PIRSF037663">
    <property type="entry name" value="Acetyltransf_GNAT_prd"/>
    <property type="match status" value="1"/>
</dbReference>
<dbReference type="AlphaFoldDB" id="M7P012"/>
<organism evidence="4 5">
    <name type="scientific">Bhargavaea cecembensis DSE10</name>
    <dbReference type="NCBI Taxonomy" id="1235279"/>
    <lineage>
        <taxon>Bacteria</taxon>
        <taxon>Bacillati</taxon>
        <taxon>Bacillota</taxon>
        <taxon>Bacilli</taxon>
        <taxon>Bacillales</taxon>
        <taxon>Caryophanaceae</taxon>
        <taxon>Bhargavaea</taxon>
    </lineage>
</organism>
<evidence type="ECO:0000256" key="2">
    <source>
        <dbReference type="ARBA" id="ARBA00023315"/>
    </source>
</evidence>
<evidence type="ECO:0000256" key="1">
    <source>
        <dbReference type="ARBA" id="ARBA00022679"/>
    </source>
</evidence>
<feature type="domain" description="N-acetyltransferase" evidence="3">
    <location>
        <begin position="3"/>
        <end position="167"/>
    </location>
</feature>
<dbReference type="Proteomes" id="UP000011919">
    <property type="component" value="Unassembled WGS sequence"/>
</dbReference>
<evidence type="ECO:0000313" key="4">
    <source>
        <dbReference type="EMBL" id="EMR07250.1"/>
    </source>
</evidence>
<proteinExistence type="predicted"/>
<dbReference type="eggNOG" id="COG0456">
    <property type="taxonomic scope" value="Bacteria"/>
</dbReference>
<dbReference type="InterPro" id="IPR000182">
    <property type="entry name" value="GNAT_dom"/>
</dbReference>
<dbReference type="SUPFAM" id="SSF55729">
    <property type="entry name" value="Acyl-CoA N-acyltransferases (Nat)"/>
    <property type="match status" value="1"/>
</dbReference>
<accession>M7P012</accession>
<dbReference type="Pfam" id="PF00583">
    <property type="entry name" value="Acetyltransf_1"/>
    <property type="match status" value="1"/>
</dbReference>
<reference evidence="4 5" key="1">
    <citation type="journal article" date="2013" name="Genome Announc.">
        <title>Draft Genome Sequence of Bhargavaea cecembensis Strain DSE10T, Isolated from a Deep-Sea Sediment Sample Collected at a Depth of 5,904 m from the Chagos-Laccadive Ridge System in the Indian Ocean.</title>
        <authorList>
            <person name="Shivaji S."/>
            <person name="Ara S."/>
            <person name="Begum Z."/>
            <person name="Ruth M."/>
            <person name="Singh A."/>
            <person name="Kumar Pinnaka A."/>
        </authorList>
    </citation>
    <scope>NUCLEOTIDE SEQUENCE [LARGE SCALE GENOMIC DNA]</scope>
    <source>
        <strain evidence="4 5">DSE10</strain>
    </source>
</reference>
<dbReference type="CDD" id="cd04301">
    <property type="entry name" value="NAT_SF"/>
    <property type="match status" value="1"/>
</dbReference>
<dbReference type="PANTHER" id="PTHR43877">
    <property type="entry name" value="AMINOALKYLPHOSPHONATE N-ACETYLTRANSFERASE-RELATED-RELATED"/>
    <property type="match status" value="1"/>
</dbReference>
<dbReference type="InterPro" id="IPR017255">
    <property type="entry name" value="AcTrfase_GNAT_prd"/>
</dbReference>
<dbReference type="InterPro" id="IPR050832">
    <property type="entry name" value="Bact_Acetyltransf"/>
</dbReference>
<keyword evidence="1 4" id="KW-0808">Transferase</keyword>
<gene>
    <name evidence="4" type="ORF">C772_00895</name>
</gene>
<dbReference type="PROSITE" id="PS51186">
    <property type="entry name" value="GNAT"/>
    <property type="match status" value="1"/>
</dbReference>
<dbReference type="InterPro" id="IPR016181">
    <property type="entry name" value="Acyl_CoA_acyltransferase"/>
</dbReference>
<dbReference type="Gene3D" id="3.40.630.30">
    <property type="match status" value="1"/>
</dbReference>
<evidence type="ECO:0000313" key="5">
    <source>
        <dbReference type="Proteomes" id="UP000011919"/>
    </source>
</evidence>
<sequence length="167" mass="18721">MEMKVREAVSTDAAGLAEAIASAEDSGMMLFGPGERRLTQEQAERMIGNFREDSASALFIAEHNAGIAGYLIARGEDTGRTRHRAYVVIGVHHLARGKGTGTALFRRLDDWARRRGIRRLELTVMTENETAVALYRKMGFDVEGVKRDSLFVDGRYVDEYYMAKMIE</sequence>
<evidence type="ECO:0000259" key="3">
    <source>
        <dbReference type="PROSITE" id="PS51186"/>
    </source>
</evidence>
<name>M7P012_9BACL</name>
<dbReference type="STRING" id="1235279.C772_00895"/>
<comment type="caution">
    <text evidence="4">The sequence shown here is derived from an EMBL/GenBank/DDBJ whole genome shotgun (WGS) entry which is preliminary data.</text>
</comment>
<keyword evidence="5" id="KW-1185">Reference proteome</keyword>
<protein>
    <submittedName>
        <fullName evidence="4">Putative acetyltransferase YhhY</fullName>
    </submittedName>
</protein>